<dbReference type="EMBL" id="CP035037">
    <property type="protein sequence ID" value="QAB18414.1"/>
    <property type="molecule type" value="Genomic_DNA"/>
</dbReference>
<dbReference type="EMBL" id="CP035037">
    <property type="protein sequence ID" value="QAB17105.1"/>
    <property type="molecule type" value="Genomic_DNA"/>
</dbReference>
<protein>
    <submittedName>
        <fullName evidence="2">Uncharacterized protein</fullName>
    </submittedName>
</protein>
<evidence type="ECO:0000313" key="1">
    <source>
        <dbReference type="EMBL" id="QAB17105.1"/>
    </source>
</evidence>
<evidence type="ECO:0000313" key="3">
    <source>
        <dbReference type="Proteomes" id="UP000285768"/>
    </source>
</evidence>
<keyword evidence="3" id="KW-1185">Reference proteome</keyword>
<gene>
    <name evidence="1" type="ORF">Leucomu_03490</name>
    <name evidence="2" type="ORF">Leucomu_11250</name>
</gene>
<name>A0ABX5QHI6_9MICO</name>
<sequence>MPIPPRTIAPGTLVTCESEVCTPRGVRQEPHAISAACSHPRRVERPAPAAPFLPVRLVVCDAHRAPGARFTIHERSADCVDPIGVR</sequence>
<evidence type="ECO:0000313" key="2">
    <source>
        <dbReference type="EMBL" id="QAB18414.1"/>
    </source>
</evidence>
<proteinExistence type="predicted"/>
<organism evidence="2 3">
    <name type="scientific">Leucobacter muris</name>
    <dbReference type="NCBI Taxonomy" id="1935379"/>
    <lineage>
        <taxon>Bacteria</taxon>
        <taxon>Bacillati</taxon>
        <taxon>Actinomycetota</taxon>
        <taxon>Actinomycetes</taxon>
        <taxon>Micrococcales</taxon>
        <taxon>Microbacteriaceae</taxon>
        <taxon>Leucobacter</taxon>
    </lineage>
</organism>
<accession>A0ABX5QHI6</accession>
<reference evidence="2 3" key="1">
    <citation type="submission" date="2019-01" db="EMBL/GenBank/DDBJ databases">
        <title>Leucobacter muris sp. nov. isolated from the nose of a laboratory mouse.</title>
        <authorList>
            <person name="Benga L."/>
            <person name="Sproeer C."/>
            <person name="Schumann P."/>
            <person name="Verbarg S."/>
            <person name="Bunk B."/>
            <person name="Engelhardt E."/>
            <person name="Benten P.M."/>
            <person name="Sager M."/>
        </authorList>
    </citation>
    <scope>NUCLEOTIDE SEQUENCE [LARGE SCALE GENOMIC DNA]</scope>
    <source>
        <strain evidence="2 3">DSM 101948</strain>
    </source>
</reference>
<dbReference type="RefSeq" id="WP_128386356.1">
    <property type="nucleotide sequence ID" value="NZ_CP035037.1"/>
</dbReference>
<dbReference type="Proteomes" id="UP000285768">
    <property type="component" value="Chromosome"/>
</dbReference>